<dbReference type="Pfam" id="PF07690">
    <property type="entry name" value="MFS_1"/>
    <property type="match status" value="1"/>
</dbReference>
<keyword evidence="6 8" id="KW-1133">Transmembrane helix</keyword>
<evidence type="ECO:0000313" key="11">
    <source>
        <dbReference type="Proteomes" id="UP000249341"/>
    </source>
</evidence>
<feature type="transmembrane region" description="Helical" evidence="8">
    <location>
        <begin position="362"/>
        <end position="383"/>
    </location>
</feature>
<feature type="transmembrane region" description="Helical" evidence="8">
    <location>
        <begin position="242"/>
        <end position="262"/>
    </location>
</feature>
<dbReference type="EMBL" id="QLMJ01000008">
    <property type="protein sequence ID" value="RAK36649.1"/>
    <property type="molecule type" value="Genomic_DNA"/>
</dbReference>
<dbReference type="PRINTS" id="PR01036">
    <property type="entry name" value="TCRTETB"/>
</dbReference>
<dbReference type="InterPro" id="IPR036259">
    <property type="entry name" value="MFS_trans_sf"/>
</dbReference>
<dbReference type="GO" id="GO:0005886">
    <property type="term" value="C:plasma membrane"/>
    <property type="evidence" value="ECO:0007669"/>
    <property type="project" value="UniProtKB-SubCell"/>
</dbReference>
<dbReference type="PROSITE" id="PS50850">
    <property type="entry name" value="MFS"/>
    <property type="match status" value="1"/>
</dbReference>
<evidence type="ECO:0000256" key="3">
    <source>
        <dbReference type="ARBA" id="ARBA00022448"/>
    </source>
</evidence>
<feature type="transmembrane region" description="Helical" evidence="8">
    <location>
        <begin position="66"/>
        <end position="89"/>
    </location>
</feature>
<feature type="domain" description="Major facilitator superfamily (MFS) profile" evidence="9">
    <location>
        <begin position="1"/>
        <end position="393"/>
    </location>
</feature>
<accession>A0A327ZAY5</accession>
<evidence type="ECO:0000256" key="2">
    <source>
        <dbReference type="ARBA" id="ARBA00006236"/>
    </source>
</evidence>
<dbReference type="RefSeq" id="WP_181557881.1">
    <property type="nucleotide sequence ID" value="NZ_JACHWI010000007.1"/>
</dbReference>
<dbReference type="Proteomes" id="UP000249341">
    <property type="component" value="Unassembled WGS sequence"/>
</dbReference>
<dbReference type="SUPFAM" id="SSF103473">
    <property type="entry name" value="MFS general substrate transporter"/>
    <property type="match status" value="1"/>
</dbReference>
<keyword evidence="11" id="KW-1185">Reference proteome</keyword>
<feature type="transmembrane region" description="Helical" evidence="8">
    <location>
        <begin position="154"/>
        <end position="174"/>
    </location>
</feature>
<keyword evidence="3" id="KW-0813">Transport</keyword>
<dbReference type="GO" id="GO:1990961">
    <property type="term" value="P:xenobiotic detoxification by transmembrane export across the plasma membrane"/>
    <property type="evidence" value="ECO:0007669"/>
    <property type="project" value="InterPro"/>
</dbReference>
<keyword evidence="7 8" id="KW-0472">Membrane</keyword>
<dbReference type="PANTHER" id="PTHR42718:SF9">
    <property type="entry name" value="MAJOR FACILITATOR SUPERFAMILY MULTIDRUG TRANSPORTER MFSC"/>
    <property type="match status" value="1"/>
</dbReference>
<feature type="transmembrane region" description="Helical" evidence="8">
    <location>
        <begin position="274"/>
        <end position="293"/>
    </location>
</feature>
<feature type="transmembrane region" description="Helical" evidence="8">
    <location>
        <begin position="95"/>
        <end position="112"/>
    </location>
</feature>
<organism evidence="10 11">
    <name type="scientific">Actinoplanes lutulentus</name>
    <dbReference type="NCBI Taxonomy" id="1287878"/>
    <lineage>
        <taxon>Bacteria</taxon>
        <taxon>Bacillati</taxon>
        <taxon>Actinomycetota</taxon>
        <taxon>Actinomycetes</taxon>
        <taxon>Micromonosporales</taxon>
        <taxon>Micromonosporaceae</taxon>
        <taxon>Actinoplanes</taxon>
    </lineage>
</organism>
<feature type="transmembrane region" description="Helical" evidence="8">
    <location>
        <begin position="35"/>
        <end position="54"/>
    </location>
</feature>
<dbReference type="InterPro" id="IPR004812">
    <property type="entry name" value="Efflux_drug-R_Bcr/CmlA"/>
</dbReference>
<dbReference type="InterPro" id="IPR011701">
    <property type="entry name" value="MFS"/>
</dbReference>
<dbReference type="PANTHER" id="PTHR42718">
    <property type="entry name" value="MAJOR FACILITATOR SUPERFAMILY MULTIDRUG TRANSPORTER MFSC"/>
    <property type="match status" value="1"/>
</dbReference>
<evidence type="ECO:0000256" key="5">
    <source>
        <dbReference type="ARBA" id="ARBA00022692"/>
    </source>
</evidence>
<feature type="transmembrane region" description="Helical" evidence="8">
    <location>
        <begin position="204"/>
        <end position="222"/>
    </location>
</feature>
<name>A0A327ZAY5_9ACTN</name>
<reference evidence="10 11" key="1">
    <citation type="submission" date="2018-06" db="EMBL/GenBank/DDBJ databases">
        <title>Genomic Encyclopedia of Type Strains, Phase III (KMG-III): the genomes of soil and plant-associated and newly described type strains.</title>
        <authorList>
            <person name="Whitman W."/>
        </authorList>
    </citation>
    <scope>NUCLEOTIDE SEQUENCE [LARGE SCALE GENOMIC DNA]</scope>
    <source>
        <strain evidence="10 11">CGMCC 4.7090</strain>
    </source>
</reference>
<comment type="subcellular location">
    <subcellularLocation>
        <location evidence="1">Cell membrane</location>
        <topology evidence="1">Multi-pass membrane protein</topology>
    </subcellularLocation>
</comment>
<feature type="transmembrane region" description="Helical" evidence="8">
    <location>
        <begin position="299"/>
        <end position="319"/>
    </location>
</feature>
<evidence type="ECO:0000256" key="1">
    <source>
        <dbReference type="ARBA" id="ARBA00004651"/>
    </source>
</evidence>
<evidence type="ECO:0000256" key="8">
    <source>
        <dbReference type="SAM" id="Phobius"/>
    </source>
</evidence>
<feature type="transmembrane region" description="Helical" evidence="8">
    <location>
        <begin position="124"/>
        <end position="148"/>
    </location>
</feature>
<protein>
    <submittedName>
        <fullName evidence="10">DHA1 family bicyclomycin/chloramphenicol resistance-like MFS transporter</fullName>
    </submittedName>
</protein>
<evidence type="ECO:0000256" key="6">
    <source>
        <dbReference type="ARBA" id="ARBA00022989"/>
    </source>
</evidence>
<dbReference type="CDD" id="cd17320">
    <property type="entry name" value="MFS_MdfA_MDR_like"/>
    <property type="match status" value="1"/>
</dbReference>
<evidence type="ECO:0000259" key="9">
    <source>
        <dbReference type="PROSITE" id="PS50850"/>
    </source>
</evidence>
<evidence type="ECO:0000256" key="7">
    <source>
        <dbReference type="ARBA" id="ARBA00023136"/>
    </source>
</evidence>
<dbReference type="NCBIfam" id="TIGR00710">
    <property type="entry name" value="efflux_Bcr_CflA"/>
    <property type="match status" value="1"/>
</dbReference>
<comment type="similarity">
    <text evidence="2">Belongs to the major facilitator superfamily. Bcr/CmlA family.</text>
</comment>
<dbReference type="Gene3D" id="1.20.1720.10">
    <property type="entry name" value="Multidrug resistance protein D"/>
    <property type="match status" value="1"/>
</dbReference>
<keyword evidence="5 8" id="KW-0812">Transmembrane</keyword>
<gene>
    <name evidence="10" type="ORF">B0I29_108239</name>
</gene>
<dbReference type="InterPro" id="IPR020846">
    <property type="entry name" value="MFS_dom"/>
</dbReference>
<proteinExistence type="inferred from homology"/>
<comment type="caution">
    <text evidence="10">The sequence shown here is derived from an EMBL/GenBank/DDBJ whole genome shotgun (WGS) entry which is preliminary data.</text>
</comment>
<keyword evidence="4" id="KW-1003">Cell membrane</keyword>
<sequence length="407" mass="42106">MVALVLVTGTSTLSTDTYIASLPDVQTTLGTTSSMAQLTMTAFIVGMAAGQLLSGPVSDSRGRRRLIIAASVVFTVLSVLCALVTNDWLFVAERAVQGIAAGTAVAVGRAVVNDAWKGRAASAMFGTLSSVSLIGPVIAPAIGGVLVTFGSWRIVFWFLAAVGAAMVIAAYLKLPETLPPERRHPGGLAQLRLRAADLLRDRHFASPVLVQCMTTAGFFIYIGGSSFVLQDGLGVSTAMYTIIFATNATAMVTASVTFRLLVMRTGPVVLRRCAIAVQTTGVLALFAASLVATDHRPPLAVVWVCLAVMTAGLGMYLPSNGAIAQFAGRRAAGTASAFGGGLPFLAGALTTPLTGLLGSQTVLTMASCMAFFFTCAAVASIVLRKNTLDPDNSPVTEPREVGTATLP</sequence>
<evidence type="ECO:0000256" key="4">
    <source>
        <dbReference type="ARBA" id="ARBA00022475"/>
    </source>
</evidence>
<dbReference type="AlphaFoldDB" id="A0A327ZAY5"/>
<feature type="transmembrane region" description="Helical" evidence="8">
    <location>
        <begin position="331"/>
        <end position="350"/>
    </location>
</feature>
<dbReference type="GO" id="GO:0042910">
    <property type="term" value="F:xenobiotic transmembrane transporter activity"/>
    <property type="evidence" value="ECO:0007669"/>
    <property type="project" value="InterPro"/>
</dbReference>
<evidence type="ECO:0000313" key="10">
    <source>
        <dbReference type="EMBL" id="RAK36649.1"/>
    </source>
</evidence>